<organism evidence="2 3">
    <name type="scientific">Alteromonas genovensis</name>
    <dbReference type="NCBI Taxonomy" id="471225"/>
    <lineage>
        <taxon>Bacteria</taxon>
        <taxon>Pseudomonadati</taxon>
        <taxon>Pseudomonadota</taxon>
        <taxon>Gammaproteobacteria</taxon>
        <taxon>Alteromonadales</taxon>
        <taxon>Alteromonadaceae</taxon>
        <taxon>Alteromonas/Salinimonas group</taxon>
        <taxon>Alteromonas</taxon>
    </lineage>
</organism>
<comment type="caution">
    <text evidence="2">The sequence shown here is derived from an EMBL/GenBank/DDBJ whole genome shotgun (WGS) entry which is preliminary data.</text>
</comment>
<dbReference type="RefSeq" id="WP_163104922.1">
    <property type="nucleotide sequence ID" value="NZ_JAAAWO010000001.1"/>
</dbReference>
<dbReference type="InterPro" id="IPR035985">
    <property type="entry name" value="Ubiquitin-activating_enz"/>
</dbReference>
<dbReference type="PANTHER" id="PTHR43267">
    <property type="entry name" value="TRNA THREONYLCARBAMOYLADENOSINE DEHYDRATASE"/>
    <property type="match status" value="1"/>
</dbReference>
<dbReference type="InterPro" id="IPR045886">
    <property type="entry name" value="ThiF/MoeB/HesA"/>
</dbReference>
<evidence type="ECO:0000313" key="2">
    <source>
        <dbReference type="EMBL" id="NDW14311.1"/>
    </source>
</evidence>
<feature type="domain" description="THIF-type NAD/FAD binding fold" evidence="1">
    <location>
        <begin position="9"/>
        <end position="259"/>
    </location>
</feature>
<dbReference type="SUPFAM" id="SSF69572">
    <property type="entry name" value="Activating enzymes of the ubiquitin-like proteins"/>
    <property type="match status" value="1"/>
</dbReference>
<accession>A0A6N9TB05</accession>
<proteinExistence type="predicted"/>
<dbReference type="GO" id="GO:0008641">
    <property type="term" value="F:ubiquitin-like modifier activating enzyme activity"/>
    <property type="evidence" value="ECO:0007669"/>
    <property type="project" value="InterPro"/>
</dbReference>
<dbReference type="AlphaFoldDB" id="A0A6N9TB05"/>
<evidence type="ECO:0000259" key="1">
    <source>
        <dbReference type="Pfam" id="PF00899"/>
    </source>
</evidence>
<keyword evidence="2" id="KW-0808">Transferase</keyword>
<dbReference type="Pfam" id="PF00899">
    <property type="entry name" value="ThiF"/>
    <property type="match status" value="1"/>
</dbReference>
<dbReference type="Proteomes" id="UP000471381">
    <property type="component" value="Unassembled WGS sequence"/>
</dbReference>
<dbReference type="PANTHER" id="PTHR43267:SF1">
    <property type="entry name" value="TRNA THREONYLCARBAMOYLADENOSINE DEHYDRATASE"/>
    <property type="match status" value="1"/>
</dbReference>
<dbReference type="Gene3D" id="3.40.50.720">
    <property type="entry name" value="NAD(P)-binding Rossmann-like Domain"/>
    <property type="match status" value="1"/>
</dbReference>
<dbReference type="GO" id="GO:0061503">
    <property type="term" value="F:tRNA threonylcarbamoyladenosine dehydratase"/>
    <property type="evidence" value="ECO:0007669"/>
    <property type="project" value="TreeGrafter"/>
</dbReference>
<dbReference type="InterPro" id="IPR000594">
    <property type="entry name" value="ThiF_NAD_FAD-bd"/>
</dbReference>
<dbReference type="NCBIfam" id="NF006077">
    <property type="entry name" value="PRK08223.1"/>
    <property type="match status" value="1"/>
</dbReference>
<protein>
    <submittedName>
        <fullName evidence="2">ThiF family adenylyltransferase</fullName>
    </submittedName>
</protein>
<reference evidence="2 3" key="1">
    <citation type="submission" date="2020-01" db="EMBL/GenBank/DDBJ databases">
        <title>Genomes of bacteria type strains.</title>
        <authorList>
            <person name="Chen J."/>
            <person name="Zhu S."/>
            <person name="Yang J."/>
        </authorList>
    </citation>
    <scope>NUCLEOTIDE SEQUENCE [LARGE SCALE GENOMIC DNA]</scope>
    <source>
        <strain evidence="2 3">LMG 24078</strain>
    </source>
</reference>
<keyword evidence="3" id="KW-1185">Reference proteome</keyword>
<dbReference type="CDD" id="cd01483">
    <property type="entry name" value="E1_enzyme_family"/>
    <property type="match status" value="1"/>
</dbReference>
<dbReference type="EMBL" id="JAAAWO010000001">
    <property type="protein sequence ID" value="NDW14311.1"/>
    <property type="molecule type" value="Genomic_DNA"/>
</dbReference>
<gene>
    <name evidence="2" type="ORF">GTQ48_02015</name>
</gene>
<dbReference type="GO" id="GO:0016779">
    <property type="term" value="F:nucleotidyltransferase activity"/>
    <property type="evidence" value="ECO:0007669"/>
    <property type="project" value="UniProtKB-KW"/>
</dbReference>
<dbReference type="GO" id="GO:0061504">
    <property type="term" value="P:cyclic threonylcarbamoyladenosine biosynthetic process"/>
    <property type="evidence" value="ECO:0007669"/>
    <property type="project" value="TreeGrafter"/>
</dbReference>
<evidence type="ECO:0000313" key="3">
    <source>
        <dbReference type="Proteomes" id="UP000471381"/>
    </source>
</evidence>
<keyword evidence="2" id="KW-0548">Nucleotidyltransferase</keyword>
<name>A0A6N9TB05_9ALTE</name>
<sequence length="283" mass="32004">MFDYEKAFSRNLGWVTENEQIVLSKKRVAIAGCGGVGFEHAVTLARMGIQHFNLSDFDEFEIHNMNRQAGCFSSTIGESKLNVLERTLLDINPNCSIKKFPDGINEKNFESFLANVDVYVDGLDFFVLEVRQILFEHCRSLCIPAITAAPLGMGVSFLCFTKDSMTFDDYFVFSKAKDENDKAIRFLLGLSPFMLQKEYLVDKTRANFKEKRGPSTPFSVKLCSGVIGTNTIKLLLGRGEVVTAPKALHFDTYTNRLRVSHLRWGNNGVLQKIKHRIARKLLL</sequence>